<accession>A0ABX7LFG2</accession>
<name>A0ABX7LFG2_9BACL</name>
<gene>
    <name evidence="2" type="ORF">JRJ22_09630</name>
</gene>
<organism evidence="2 3">
    <name type="scientific">Paenibacillus tianjinensis</name>
    <dbReference type="NCBI Taxonomy" id="2810347"/>
    <lineage>
        <taxon>Bacteria</taxon>
        <taxon>Bacillati</taxon>
        <taxon>Bacillota</taxon>
        <taxon>Bacilli</taxon>
        <taxon>Bacillales</taxon>
        <taxon>Paenibacillaceae</taxon>
        <taxon>Paenibacillus</taxon>
    </lineage>
</organism>
<sequence length="279" mass="30246">MSVQTEAGSGKLRRIWIHKRRQLSIALLVLLVLVIVIPAVLLNKPEKQVREAFSGLPHEYEYLEAVSPGQVQMHMMAVAPENIILRTAGSDLRKVPAYGINGGFFYGTDLLSVAVMNDVPVNGAKGAYGSGWFNAKYPRGTLVWDGTAGRLSVQIVSSGDELSVSDRSHYWAQGGISMNLQQDGLWAAASAAEHLPYADEQRMRSGLVYDETGKLWLIVTPTLCTAEEFRTAVLQTVPGNEREGIFLDGDGSSQMNADEAVLTGDSRPVVQMIAVAGGR</sequence>
<keyword evidence="1" id="KW-1133">Transmembrane helix</keyword>
<dbReference type="RefSeq" id="WP_206104250.1">
    <property type="nucleotide sequence ID" value="NZ_CP070969.1"/>
</dbReference>
<evidence type="ECO:0000313" key="2">
    <source>
        <dbReference type="EMBL" id="QSF46792.1"/>
    </source>
</evidence>
<reference evidence="2 3" key="1">
    <citation type="submission" date="2021-02" db="EMBL/GenBank/DDBJ databases">
        <title>Paenibacillus tianjinensis sp. nov.</title>
        <authorList>
            <person name="Liu H."/>
        </authorList>
    </citation>
    <scope>NUCLEOTIDE SEQUENCE [LARGE SCALE GENOMIC DNA]</scope>
    <source>
        <strain evidence="2 3">TB2019</strain>
    </source>
</reference>
<proteinExistence type="predicted"/>
<protein>
    <recommendedName>
        <fullName evidence="4">Phosphodiester glycosidase domain-containing protein</fullName>
    </recommendedName>
</protein>
<dbReference type="Proteomes" id="UP000663452">
    <property type="component" value="Chromosome"/>
</dbReference>
<feature type="transmembrane region" description="Helical" evidence="1">
    <location>
        <begin position="23"/>
        <end position="42"/>
    </location>
</feature>
<keyword evidence="1" id="KW-0812">Transmembrane</keyword>
<evidence type="ECO:0008006" key="4">
    <source>
        <dbReference type="Google" id="ProtNLM"/>
    </source>
</evidence>
<evidence type="ECO:0000313" key="3">
    <source>
        <dbReference type="Proteomes" id="UP000663452"/>
    </source>
</evidence>
<keyword evidence="1" id="KW-0472">Membrane</keyword>
<evidence type="ECO:0000256" key="1">
    <source>
        <dbReference type="SAM" id="Phobius"/>
    </source>
</evidence>
<dbReference type="EMBL" id="CP070969">
    <property type="protein sequence ID" value="QSF46792.1"/>
    <property type="molecule type" value="Genomic_DNA"/>
</dbReference>
<keyword evidence="3" id="KW-1185">Reference proteome</keyword>